<organism evidence="2 3">
    <name type="scientific">Dyella mobilis</name>
    <dbReference type="NCBI Taxonomy" id="1849582"/>
    <lineage>
        <taxon>Bacteria</taxon>
        <taxon>Pseudomonadati</taxon>
        <taxon>Pseudomonadota</taxon>
        <taxon>Gammaproteobacteria</taxon>
        <taxon>Lysobacterales</taxon>
        <taxon>Rhodanobacteraceae</taxon>
        <taxon>Dyella</taxon>
    </lineage>
</organism>
<keyword evidence="3" id="KW-1185">Reference proteome</keyword>
<feature type="signal peptide" evidence="1">
    <location>
        <begin position="1"/>
        <end position="22"/>
    </location>
</feature>
<accession>A0ABS2KI69</accession>
<reference evidence="2" key="1">
    <citation type="submission" date="2020-10" db="EMBL/GenBank/DDBJ databases">
        <title>Phylogeny of dyella-like bacteria.</title>
        <authorList>
            <person name="Fu J."/>
        </authorList>
    </citation>
    <scope>NUCLEOTIDE SEQUENCE</scope>
    <source>
        <strain evidence="2">DHON07</strain>
    </source>
</reference>
<evidence type="ECO:0000313" key="2">
    <source>
        <dbReference type="EMBL" id="MBM7130784.1"/>
    </source>
</evidence>
<dbReference type="RefSeq" id="WP_204632337.1">
    <property type="nucleotide sequence ID" value="NZ_BSOC01000002.1"/>
</dbReference>
<keyword evidence="1" id="KW-0732">Signal</keyword>
<evidence type="ECO:0000313" key="3">
    <source>
        <dbReference type="Proteomes" id="UP001430193"/>
    </source>
</evidence>
<feature type="chain" id="PRO_5045283930" evidence="1">
    <location>
        <begin position="23"/>
        <end position="139"/>
    </location>
</feature>
<protein>
    <submittedName>
        <fullName evidence="2">Uncharacterized protein</fullName>
    </submittedName>
</protein>
<dbReference type="EMBL" id="JADIKF010000039">
    <property type="protein sequence ID" value="MBM7130784.1"/>
    <property type="molecule type" value="Genomic_DNA"/>
</dbReference>
<comment type="caution">
    <text evidence="2">The sequence shown here is derived from an EMBL/GenBank/DDBJ whole genome shotgun (WGS) entry which is preliminary data.</text>
</comment>
<sequence length="139" mass="15055">MKSLLRSMFILASLLASNAACSTDISGQWTLSVENTEHHVVATLRVEFTNENAASCMGGEWKVLRVISATAKEKDFFPTADPLSYQVDDRKLTIGRNEVCDAYLWLQGALGGASVRGDYFSLGPGGTTPLGYFNLSQGK</sequence>
<evidence type="ECO:0000256" key="1">
    <source>
        <dbReference type="SAM" id="SignalP"/>
    </source>
</evidence>
<dbReference type="Proteomes" id="UP001430193">
    <property type="component" value="Unassembled WGS sequence"/>
</dbReference>
<gene>
    <name evidence="2" type="ORF">ISS99_14695</name>
</gene>
<name>A0ABS2KI69_9GAMM</name>
<proteinExistence type="predicted"/>